<dbReference type="AlphaFoldDB" id="A0AAV4CWH2"/>
<dbReference type="Proteomes" id="UP000735302">
    <property type="component" value="Unassembled WGS sequence"/>
</dbReference>
<accession>A0AAV4CWH2</accession>
<proteinExistence type="predicted"/>
<name>A0AAV4CWH2_9GAST</name>
<evidence type="ECO:0000313" key="1">
    <source>
        <dbReference type="EMBL" id="GFO36234.1"/>
    </source>
</evidence>
<gene>
    <name evidence="1" type="ORF">PoB_006273900</name>
</gene>
<keyword evidence="2" id="KW-1185">Reference proteome</keyword>
<comment type="caution">
    <text evidence="1">The sequence shown here is derived from an EMBL/GenBank/DDBJ whole genome shotgun (WGS) entry which is preliminary data.</text>
</comment>
<organism evidence="1 2">
    <name type="scientific">Plakobranchus ocellatus</name>
    <dbReference type="NCBI Taxonomy" id="259542"/>
    <lineage>
        <taxon>Eukaryota</taxon>
        <taxon>Metazoa</taxon>
        <taxon>Spiralia</taxon>
        <taxon>Lophotrochozoa</taxon>
        <taxon>Mollusca</taxon>
        <taxon>Gastropoda</taxon>
        <taxon>Heterobranchia</taxon>
        <taxon>Euthyneura</taxon>
        <taxon>Panpulmonata</taxon>
        <taxon>Sacoglossa</taxon>
        <taxon>Placobranchoidea</taxon>
        <taxon>Plakobranchidae</taxon>
        <taxon>Plakobranchus</taxon>
    </lineage>
</organism>
<protein>
    <submittedName>
        <fullName evidence="1">Uncharacterized protein</fullName>
    </submittedName>
</protein>
<dbReference type="EMBL" id="BLXT01007044">
    <property type="protein sequence ID" value="GFO36234.1"/>
    <property type="molecule type" value="Genomic_DNA"/>
</dbReference>
<reference evidence="1 2" key="1">
    <citation type="journal article" date="2021" name="Elife">
        <title>Chloroplast acquisition without the gene transfer in kleptoplastic sea slugs, Plakobranchus ocellatus.</title>
        <authorList>
            <person name="Maeda T."/>
            <person name="Takahashi S."/>
            <person name="Yoshida T."/>
            <person name="Shimamura S."/>
            <person name="Takaki Y."/>
            <person name="Nagai Y."/>
            <person name="Toyoda A."/>
            <person name="Suzuki Y."/>
            <person name="Arimoto A."/>
            <person name="Ishii H."/>
            <person name="Satoh N."/>
            <person name="Nishiyama T."/>
            <person name="Hasebe M."/>
            <person name="Maruyama T."/>
            <person name="Minagawa J."/>
            <person name="Obokata J."/>
            <person name="Shigenobu S."/>
        </authorList>
    </citation>
    <scope>NUCLEOTIDE SEQUENCE [LARGE SCALE GENOMIC DNA]</scope>
</reference>
<sequence>MGQKVAGNEGFQRSYPRVRGAFRSIASSAYSPLKIALPPPSCLPSLLETKTKKTQHPHSIAVYPVHQCIPLDVTGSLAWSPLQAVVWNVCPQINSTNRVQLPVQLLQLANKHRTVSEPWNDLYL</sequence>
<evidence type="ECO:0000313" key="2">
    <source>
        <dbReference type="Proteomes" id="UP000735302"/>
    </source>
</evidence>